<organism evidence="4 5">
    <name type="scientific">Quisquiliibacterium transsilvanicum</name>
    <dbReference type="NCBI Taxonomy" id="1549638"/>
    <lineage>
        <taxon>Bacteria</taxon>
        <taxon>Pseudomonadati</taxon>
        <taxon>Pseudomonadota</taxon>
        <taxon>Betaproteobacteria</taxon>
        <taxon>Burkholderiales</taxon>
        <taxon>Burkholderiaceae</taxon>
        <taxon>Quisquiliibacterium</taxon>
    </lineage>
</organism>
<evidence type="ECO:0000256" key="2">
    <source>
        <dbReference type="ARBA" id="ARBA00022643"/>
    </source>
</evidence>
<keyword evidence="4" id="KW-0223">Dioxygenase</keyword>
<name>A0A7W8HGP6_9BURK</name>
<reference evidence="4 5" key="1">
    <citation type="submission" date="2020-08" db="EMBL/GenBank/DDBJ databases">
        <title>Genomic Encyclopedia of Type Strains, Phase IV (KMG-IV): sequencing the most valuable type-strain genomes for metagenomic binning, comparative biology and taxonomic classification.</title>
        <authorList>
            <person name="Goeker M."/>
        </authorList>
    </citation>
    <scope>NUCLEOTIDE SEQUENCE [LARGE SCALE GENOMIC DNA]</scope>
    <source>
        <strain evidence="4 5">DSM 29781</strain>
    </source>
</reference>
<dbReference type="PANTHER" id="PTHR32332:SF38">
    <property type="entry name" value="MONOOXYGENASE RV1533-RELATED"/>
    <property type="match status" value="1"/>
</dbReference>
<dbReference type="AlphaFoldDB" id="A0A7W8HGP6"/>
<proteinExistence type="predicted"/>
<keyword evidence="1" id="KW-0285">Flavoprotein</keyword>
<dbReference type="InterPro" id="IPR013785">
    <property type="entry name" value="Aldolase_TIM"/>
</dbReference>
<dbReference type="Proteomes" id="UP000532440">
    <property type="component" value="Unassembled WGS sequence"/>
</dbReference>
<dbReference type="GO" id="GO:0051213">
    <property type="term" value="F:dioxygenase activity"/>
    <property type="evidence" value="ECO:0007669"/>
    <property type="project" value="UniProtKB-KW"/>
</dbReference>
<evidence type="ECO:0000256" key="1">
    <source>
        <dbReference type="ARBA" id="ARBA00022630"/>
    </source>
</evidence>
<dbReference type="SUPFAM" id="SSF51412">
    <property type="entry name" value="Inosine monophosphate dehydrogenase (IMPDH)"/>
    <property type="match status" value="1"/>
</dbReference>
<keyword evidence="2" id="KW-0288">FMN</keyword>
<dbReference type="CDD" id="cd04730">
    <property type="entry name" value="NPD_like"/>
    <property type="match status" value="1"/>
</dbReference>
<evidence type="ECO:0000313" key="4">
    <source>
        <dbReference type="EMBL" id="MBB5271711.1"/>
    </source>
</evidence>
<dbReference type="InterPro" id="IPR004136">
    <property type="entry name" value="NMO"/>
</dbReference>
<evidence type="ECO:0000256" key="3">
    <source>
        <dbReference type="ARBA" id="ARBA00023002"/>
    </source>
</evidence>
<gene>
    <name evidence="4" type="ORF">HNQ70_001721</name>
</gene>
<dbReference type="Pfam" id="PF03060">
    <property type="entry name" value="NMO"/>
    <property type="match status" value="1"/>
</dbReference>
<accession>A0A7W8HGP6</accession>
<dbReference type="GO" id="GO:0018580">
    <property type="term" value="F:nitronate monooxygenase activity"/>
    <property type="evidence" value="ECO:0007669"/>
    <property type="project" value="InterPro"/>
</dbReference>
<sequence>MDTKLCKRLGIQFPLFAFSHCRDVVAEVSKAGGFGVLGVVGHTPESVKIELDWLDAQVGGAPYGVDLIVPNKLDAKEGGLTPADLEARVPPEHRRHVEGILKAHGIETANLWSAPVGEGFGDNLREAGARGVLEEALRHPNVKLVVNALGVPPPFMMRAAREKGVLVGALTGAREHALKHVQAGVDVLVAAGGEAGGHCGEVATIVLVPEVLDAVQDHPDVFVLAAGGIVTGRQMAACMAMGADGAWCGSVWLTTREAETNPVVKQKMLEADSRQTVRSRSRTGKYTRQLRSPWTDAWQAPGAPDPLPMPLQGLVSGPALDLIDKLSQQGDEGAKALATYWVGQGVGLMNQPLSSRQVVHEFMEDFAEAAERLAAFTR</sequence>
<evidence type="ECO:0000313" key="5">
    <source>
        <dbReference type="Proteomes" id="UP000532440"/>
    </source>
</evidence>
<dbReference type="RefSeq" id="WP_183966332.1">
    <property type="nucleotide sequence ID" value="NZ_BAABEW010000001.1"/>
</dbReference>
<dbReference type="EMBL" id="JACHGB010000003">
    <property type="protein sequence ID" value="MBB5271711.1"/>
    <property type="molecule type" value="Genomic_DNA"/>
</dbReference>
<keyword evidence="3" id="KW-0560">Oxidoreductase</keyword>
<dbReference type="PANTHER" id="PTHR32332">
    <property type="entry name" value="2-NITROPROPANE DIOXYGENASE"/>
    <property type="match status" value="1"/>
</dbReference>
<comment type="caution">
    <text evidence="4">The sequence shown here is derived from an EMBL/GenBank/DDBJ whole genome shotgun (WGS) entry which is preliminary data.</text>
</comment>
<keyword evidence="5" id="KW-1185">Reference proteome</keyword>
<dbReference type="Gene3D" id="3.20.20.70">
    <property type="entry name" value="Aldolase class I"/>
    <property type="match status" value="1"/>
</dbReference>
<protein>
    <submittedName>
        <fullName evidence="4">NAD(P)H-dependent flavin oxidoreductase YrpB (Nitropropane dioxygenase family)</fullName>
    </submittedName>
</protein>